<dbReference type="InterPro" id="IPR010998">
    <property type="entry name" value="Integrase_recombinase_N"/>
</dbReference>
<evidence type="ECO:0000256" key="2">
    <source>
        <dbReference type="ARBA" id="ARBA00023172"/>
    </source>
</evidence>
<dbReference type="AlphaFoldDB" id="A0A6G5R665"/>
<dbReference type="GO" id="GO:0006310">
    <property type="term" value="P:DNA recombination"/>
    <property type="evidence" value="ECO:0007669"/>
    <property type="project" value="UniProtKB-KW"/>
</dbReference>
<evidence type="ECO:0000313" key="4">
    <source>
        <dbReference type="EMBL" id="QCD53535.1"/>
    </source>
</evidence>
<dbReference type="EMBL" id="CP021978">
    <property type="protein sequence ID" value="QCD53535.1"/>
    <property type="molecule type" value="Genomic_DNA"/>
</dbReference>
<feature type="domain" description="Tyr recombinase" evidence="3">
    <location>
        <begin position="131"/>
        <end position="427"/>
    </location>
</feature>
<dbReference type="Gene3D" id="1.10.150.130">
    <property type="match status" value="1"/>
</dbReference>
<dbReference type="Gene3D" id="1.10.443.10">
    <property type="entry name" value="Intergrase catalytic core"/>
    <property type="match status" value="1"/>
</dbReference>
<gene>
    <name evidence="4" type="ORF">CEB94_00195</name>
</gene>
<dbReference type="SUPFAM" id="SSF47823">
    <property type="entry name" value="lambda integrase-like, N-terminal domain"/>
    <property type="match status" value="1"/>
</dbReference>
<name>A0A6G5R665_9ACTN</name>
<proteinExistence type="predicted"/>
<dbReference type="InterPro" id="IPR011010">
    <property type="entry name" value="DNA_brk_join_enz"/>
</dbReference>
<keyword evidence="2" id="KW-0233">DNA recombination</keyword>
<dbReference type="SUPFAM" id="SSF56349">
    <property type="entry name" value="DNA breaking-rejoining enzymes"/>
    <property type="match status" value="1"/>
</dbReference>
<dbReference type="PROSITE" id="PS51898">
    <property type="entry name" value="TYR_RECOMBINASE"/>
    <property type="match status" value="1"/>
</dbReference>
<organism evidence="4 5">
    <name type="scientific">Streptomyces hawaiiensis</name>
    <dbReference type="NCBI Taxonomy" id="67305"/>
    <lineage>
        <taxon>Bacteria</taxon>
        <taxon>Bacillati</taxon>
        <taxon>Actinomycetota</taxon>
        <taxon>Actinomycetes</taxon>
        <taxon>Kitasatosporales</taxon>
        <taxon>Streptomycetaceae</taxon>
        <taxon>Streptomyces</taxon>
    </lineage>
</organism>
<dbReference type="GO" id="GO:0003677">
    <property type="term" value="F:DNA binding"/>
    <property type="evidence" value="ECO:0007669"/>
    <property type="project" value="UniProtKB-KW"/>
</dbReference>
<evidence type="ECO:0000256" key="1">
    <source>
        <dbReference type="ARBA" id="ARBA00023125"/>
    </source>
</evidence>
<sequence length="468" mass="52869">MLSPDYRIDPQLSRYLCRSSFARLGGESKRNYTDDYRLFFDFLWQRGRWWHEADIEDLWDYEDWRTRSPRNPVRVGGARWNRGLAALSRLYAWGVSTGVVARSPVAMREVPGRYGAPVRVPEARAPQTRSSNVHWLTPRAFRLWLEVGLRRHTVDGVPGQGWTGRLEARNTAFAELLFSSGVRLTEGASLLTFEMPQPTLGAGRFVLGRLGRAVTKSKRARTFYVAAAVVSAVAGYVESSRAAAVRRAQRRGRYEDLAAYRVVRAVTGMRQKVLHWRDTQGRVGRTALADAGVAERMSFYREGPQGLEPLWLWLTEEGLPLRPASWENVFRTASQRCEQVLAGRVAEPPFCTPHMCRHSFALHMLVVLHHVMDRRMGLSVQERRDFQLLYGDVWRMVQDLLGHAQVETTRDFYLAPVADLRLRSLLAEPAPLAEGAAAPSAQWVSSLLARIAQESEGVQDLDSALGLG</sequence>
<dbReference type="RefSeq" id="WP_175430234.1">
    <property type="nucleotide sequence ID" value="NZ_CP021978.1"/>
</dbReference>
<keyword evidence="1" id="KW-0238">DNA-binding</keyword>
<dbReference type="GO" id="GO:0015074">
    <property type="term" value="P:DNA integration"/>
    <property type="evidence" value="ECO:0007669"/>
    <property type="project" value="InterPro"/>
</dbReference>
<dbReference type="KEGG" id="shaw:CEB94_00195"/>
<evidence type="ECO:0000259" key="3">
    <source>
        <dbReference type="PROSITE" id="PS51898"/>
    </source>
</evidence>
<evidence type="ECO:0000313" key="5">
    <source>
        <dbReference type="Proteomes" id="UP000495940"/>
    </source>
</evidence>
<reference evidence="4 5" key="1">
    <citation type="submission" date="2017-06" db="EMBL/GenBank/DDBJ databases">
        <title>Complete Genome Sequence of Streptomyces hawaiiensis NRRL 15010 and insights into acyldepsipeptides biosynthesis.</title>
        <authorList>
            <person name="Mariita R.M."/>
            <person name="Sello J.K."/>
        </authorList>
    </citation>
    <scope>NUCLEOTIDE SEQUENCE [LARGE SCALE GENOMIC DNA]</scope>
    <source>
        <strain evidence="4 5">ATCC 12236</strain>
    </source>
</reference>
<dbReference type="InterPro" id="IPR013762">
    <property type="entry name" value="Integrase-like_cat_sf"/>
</dbReference>
<dbReference type="Proteomes" id="UP000495940">
    <property type="component" value="Chromosome"/>
</dbReference>
<dbReference type="InterPro" id="IPR002104">
    <property type="entry name" value="Integrase_catalytic"/>
</dbReference>
<protein>
    <submittedName>
        <fullName evidence="4">Integrase</fullName>
    </submittedName>
</protein>
<keyword evidence="5" id="KW-1185">Reference proteome</keyword>
<accession>A0A6G5R665</accession>